<accession>A0A2N2E1N9</accession>
<dbReference type="AlphaFoldDB" id="A0A2N2E1N9"/>
<dbReference type="Pfam" id="PF00849">
    <property type="entry name" value="PseudoU_synth_2"/>
    <property type="match status" value="1"/>
</dbReference>
<dbReference type="GO" id="GO:0009982">
    <property type="term" value="F:pseudouridine synthase activity"/>
    <property type="evidence" value="ECO:0007669"/>
    <property type="project" value="InterPro"/>
</dbReference>
<dbReference type="GO" id="GO:0140098">
    <property type="term" value="F:catalytic activity, acting on RNA"/>
    <property type="evidence" value="ECO:0007669"/>
    <property type="project" value="UniProtKB-ARBA"/>
</dbReference>
<dbReference type="GO" id="GO:0000455">
    <property type="term" value="P:enzyme-directed rRNA pseudouridine synthesis"/>
    <property type="evidence" value="ECO:0007669"/>
    <property type="project" value="TreeGrafter"/>
</dbReference>
<dbReference type="InterPro" id="IPR020103">
    <property type="entry name" value="PsdUridine_synth_cat_dom_sf"/>
</dbReference>
<dbReference type="InterPro" id="IPR050188">
    <property type="entry name" value="RluA_PseudoU_synthase"/>
</dbReference>
<dbReference type="PANTHER" id="PTHR21600:SF44">
    <property type="entry name" value="RIBOSOMAL LARGE SUBUNIT PSEUDOURIDINE SYNTHASE D"/>
    <property type="match status" value="1"/>
</dbReference>
<evidence type="ECO:0000313" key="4">
    <source>
        <dbReference type="Proteomes" id="UP000233325"/>
    </source>
</evidence>
<comment type="similarity">
    <text evidence="1">Belongs to the pseudouridine synthase RluA family.</text>
</comment>
<feature type="domain" description="Pseudouridine synthase RsuA/RluA-like" evidence="2">
    <location>
        <begin position="19"/>
        <end position="199"/>
    </location>
</feature>
<evidence type="ECO:0000313" key="3">
    <source>
        <dbReference type="EMBL" id="PKM88649.1"/>
    </source>
</evidence>
<dbReference type="SUPFAM" id="SSF55120">
    <property type="entry name" value="Pseudouridine synthase"/>
    <property type="match status" value="1"/>
</dbReference>
<dbReference type="Proteomes" id="UP000233325">
    <property type="component" value="Unassembled WGS sequence"/>
</dbReference>
<protein>
    <submittedName>
        <fullName evidence="3">RluA family pseudouridine synthase</fullName>
    </submittedName>
</protein>
<comment type="caution">
    <text evidence="3">The sequence shown here is derived from an EMBL/GenBank/DDBJ whole genome shotgun (WGS) entry which is preliminary data.</text>
</comment>
<dbReference type="CDD" id="cd02869">
    <property type="entry name" value="PseudoU_synth_RluA_like"/>
    <property type="match status" value="1"/>
</dbReference>
<dbReference type="GO" id="GO:0003723">
    <property type="term" value="F:RNA binding"/>
    <property type="evidence" value="ECO:0007669"/>
    <property type="project" value="InterPro"/>
</dbReference>
<dbReference type="InterPro" id="IPR006145">
    <property type="entry name" value="PsdUridine_synth_RsuA/RluA"/>
</dbReference>
<gene>
    <name evidence="3" type="ORF">CVU83_01300</name>
</gene>
<sequence>MKKIETPHGDIKILHEDDDILIIDKPSGLVVHEGDTTTEPTLADYLLKTYPDLAGVGEDELRPGIVHRLDREASGLMVIARNNASFEHLKKQFKKRTIKKEYIALAFGKVIKDEGKILFPIVRSRAGFKMAALPMSADKIEESKKGRLSNRDKGVIEAYEKSREAITEFEVEKKWNHITLLKVKIKTGRTHQIRVHFAAYGHPLVGDDIYGTPKTKARNKKINLGRIFLHAHRLSFTNLNKEKLEFVSELPNNLATYLNQQK</sequence>
<dbReference type="PANTHER" id="PTHR21600">
    <property type="entry name" value="MITOCHONDRIAL RNA PSEUDOURIDINE SYNTHASE"/>
    <property type="match status" value="1"/>
</dbReference>
<reference evidence="3 4" key="1">
    <citation type="journal article" date="2017" name="ISME J.">
        <title>Potential for microbial H2 and metal transformations associated with novel bacteria and archaea in deep terrestrial subsurface sediments.</title>
        <authorList>
            <person name="Hernsdorf A.W."/>
            <person name="Amano Y."/>
            <person name="Miyakawa K."/>
            <person name="Ise K."/>
            <person name="Suzuki Y."/>
            <person name="Anantharaman K."/>
            <person name="Probst A."/>
            <person name="Burstein D."/>
            <person name="Thomas B.C."/>
            <person name="Banfield J.F."/>
        </authorList>
    </citation>
    <scope>NUCLEOTIDE SEQUENCE [LARGE SCALE GENOMIC DNA]</scope>
    <source>
        <strain evidence="3">HGW-Falkowbacteria-2</strain>
    </source>
</reference>
<evidence type="ECO:0000259" key="2">
    <source>
        <dbReference type="Pfam" id="PF00849"/>
    </source>
</evidence>
<proteinExistence type="inferred from homology"/>
<name>A0A2N2E1N9_9BACT</name>
<organism evidence="3 4">
    <name type="scientific">Candidatus Falkowbacteria bacterium HGW-Falkowbacteria-2</name>
    <dbReference type="NCBI Taxonomy" id="2013769"/>
    <lineage>
        <taxon>Bacteria</taxon>
        <taxon>Candidatus Falkowiibacteriota</taxon>
    </lineage>
</organism>
<evidence type="ECO:0000256" key="1">
    <source>
        <dbReference type="ARBA" id="ARBA00010876"/>
    </source>
</evidence>
<dbReference type="EMBL" id="PHAH01000013">
    <property type="protein sequence ID" value="PKM88649.1"/>
    <property type="molecule type" value="Genomic_DNA"/>
</dbReference>
<dbReference type="Gene3D" id="3.30.2350.10">
    <property type="entry name" value="Pseudouridine synthase"/>
    <property type="match status" value="1"/>
</dbReference>